<evidence type="ECO:0000259" key="5">
    <source>
        <dbReference type="PROSITE" id="PS50893"/>
    </source>
</evidence>
<dbReference type="PROSITE" id="PS00211">
    <property type="entry name" value="ABC_TRANSPORTER_1"/>
    <property type="match status" value="1"/>
</dbReference>
<name>A0ABQ1NFH2_9BACI</name>
<evidence type="ECO:0000256" key="1">
    <source>
        <dbReference type="ARBA" id="ARBA00022448"/>
    </source>
</evidence>
<gene>
    <name evidence="6" type="primary">yvrA</name>
    <name evidence="6" type="ORF">GCM10007216_02620</name>
</gene>
<evidence type="ECO:0000256" key="4">
    <source>
        <dbReference type="ARBA" id="ARBA00022967"/>
    </source>
</evidence>
<dbReference type="GO" id="GO:0005524">
    <property type="term" value="F:ATP binding"/>
    <property type="evidence" value="ECO:0007669"/>
    <property type="project" value="UniProtKB-KW"/>
</dbReference>
<keyword evidence="2" id="KW-0547">Nucleotide-binding</keyword>
<accession>A0ABQ1NFH2</accession>
<dbReference type="CDD" id="cd03214">
    <property type="entry name" value="ABC_Iron-Siderophores_B12_Hemin"/>
    <property type="match status" value="1"/>
</dbReference>
<dbReference type="PANTHER" id="PTHR42794">
    <property type="entry name" value="HEMIN IMPORT ATP-BINDING PROTEIN HMUV"/>
    <property type="match status" value="1"/>
</dbReference>
<dbReference type="Proteomes" id="UP000619534">
    <property type="component" value="Unassembled WGS sequence"/>
</dbReference>
<protein>
    <submittedName>
        <fullName evidence="6">ABC transporter ATP-binding protein YvrA</fullName>
    </submittedName>
</protein>
<dbReference type="Gene3D" id="3.40.50.300">
    <property type="entry name" value="P-loop containing nucleotide triphosphate hydrolases"/>
    <property type="match status" value="1"/>
</dbReference>
<proteinExistence type="predicted"/>
<evidence type="ECO:0000256" key="2">
    <source>
        <dbReference type="ARBA" id="ARBA00022741"/>
    </source>
</evidence>
<keyword evidence="3 6" id="KW-0067">ATP-binding</keyword>
<sequence length="487" mass="53821">MIETNGLAGGYQKEDILTDINLIIEEGDFFALIGPNGSGKTTLLRLMTGALEPSRGSIYVAGKPIQTYSSRKKAKMMAVLAQNSHVEFDFSVEEIVMLGRYPHQKGLIKHISPRDKEVVSEVMKQTEVYHYRDKPFKWLSGGEKQRVLLAKALAQEPRILFLDEPTNHLDVKHTVDMLQHLKEHQKNRQMTIVAILHDLNTAALFADKFAALHQGRLVKKGDLSVLKNEALLQKVYGVDIKHHSHPTLAKPQMLVAPEKMEEPNLRTLEGEVEQNEQYIHIAFPRPLRVLSNAVSGGGLQWHSHFCNFHVPKNYDCQDPAADVLRWLEDANIPAGDTLGMMTAVKLADQAFVRETIMDTPVFTVVTAGVGNAVDITENHPAEEEWQVGTINIMVFLDSHLTDGAFVNAVQSATEAKTKALADMQVADPATKTIATGTSTDSIAIAATQQGESTPYAGSGTRVGKAIGQSVYRAVTEAIENYRQRTDK</sequence>
<dbReference type="Pfam" id="PF00005">
    <property type="entry name" value="ABC_tran"/>
    <property type="match status" value="1"/>
</dbReference>
<keyword evidence="4" id="KW-1278">Translocase</keyword>
<dbReference type="SUPFAM" id="SSF52540">
    <property type="entry name" value="P-loop containing nucleoside triphosphate hydrolases"/>
    <property type="match status" value="1"/>
</dbReference>
<dbReference type="RefSeq" id="WP_062444596.1">
    <property type="nucleotide sequence ID" value="NZ_BMCJ01000001.1"/>
</dbReference>
<dbReference type="Pfam" id="PF01955">
    <property type="entry name" value="CbiZ"/>
    <property type="match status" value="1"/>
</dbReference>
<comment type="caution">
    <text evidence="6">The sequence shown here is derived from an EMBL/GenBank/DDBJ whole genome shotgun (WGS) entry which is preliminary data.</text>
</comment>
<reference evidence="7" key="1">
    <citation type="journal article" date="2019" name="Int. J. Syst. Evol. Microbiol.">
        <title>The Global Catalogue of Microorganisms (GCM) 10K type strain sequencing project: providing services to taxonomists for standard genome sequencing and annotation.</title>
        <authorList>
            <consortium name="The Broad Institute Genomics Platform"/>
            <consortium name="The Broad Institute Genome Sequencing Center for Infectious Disease"/>
            <person name="Wu L."/>
            <person name="Ma J."/>
        </authorList>
    </citation>
    <scope>NUCLEOTIDE SEQUENCE [LARGE SCALE GENOMIC DNA]</scope>
    <source>
        <strain evidence="7">CCM 7282</strain>
    </source>
</reference>
<evidence type="ECO:0000313" key="7">
    <source>
        <dbReference type="Proteomes" id="UP000619534"/>
    </source>
</evidence>
<dbReference type="InterPro" id="IPR017871">
    <property type="entry name" value="ABC_transporter-like_CS"/>
</dbReference>
<dbReference type="PANTHER" id="PTHR42794:SF1">
    <property type="entry name" value="HEMIN IMPORT ATP-BINDING PROTEIN HMUV"/>
    <property type="match status" value="1"/>
</dbReference>
<dbReference type="InterPro" id="IPR002808">
    <property type="entry name" value="AdoCbi_amidolase"/>
</dbReference>
<dbReference type="InterPro" id="IPR003439">
    <property type="entry name" value="ABC_transporter-like_ATP-bd"/>
</dbReference>
<keyword evidence="7" id="KW-1185">Reference proteome</keyword>
<evidence type="ECO:0000313" key="6">
    <source>
        <dbReference type="EMBL" id="GGC75542.1"/>
    </source>
</evidence>
<keyword evidence="1" id="KW-0813">Transport</keyword>
<organism evidence="6 7">
    <name type="scientific">Thalassobacillus devorans</name>
    <dbReference type="NCBI Taxonomy" id="279813"/>
    <lineage>
        <taxon>Bacteria</taxon>
        <taxon>Bacillati</taxon>
        <taxon>Bacillota</taxon>
        <taxon>Bacilli</taxon>
        <taxon>Bacillales</taxon>
        <taxon>Bacillaceae</taxon>
        <taxon>Thalassobacillus</taxon>
    </lineage>
</organism>
<dbReference type="EMBL" id="BMCJ01000001">
    <property type="protein sequence ID" value="GGC75542.1"/>
    <property type="molecule type" value="Genomic_DNA"/>
</dbReference>
<dbReference type="SMART" id="SM00382">
    <property type="entry name" value="AAA"/>
    <property type="match status" value="1"/>
</dbReference>
<dbReference type="PROSITE" id="PS50893">
    <property type="entry name" value="ABC_TRANSPORTER_2"/>
    <property type="match status" value="1"/>
</dbReference>
<dbReference type="InterPro" id="IPR003593">
    <property type="entry name" value="AAA+_ATPase"/>
</dbReference>
<feature type="domain" description="ABC transporter" evidence="5">
    <location>
        <begin position="2"/>
        <end position="239"/>
    </location>
</feature>
<dbReference type="InterPro" id="IPR027417">
    <property type="entry name" value="P-loop_NTPase"/>
</dbReference>
<evidence type="ECO:0000256" key="3">
    <source>
        <dbReference type="ARBA" id="ARBA00022840"/>
    </source>
</evidence>